<accession>A0A176Z6V6</accession>
<gene>
    <name evidence="2" type="ORF">AYJ54_39510</name>
</gene>
<dbReference type="RefSeq" id="WP_136623405.1">
    <property type="nucleotide sequence ID" value="NZ_LUUB01000022.1"/>
</dbReference>
<sequence length="96" mass="10474">MPTRKGFQPSLPYQVPPDTAGFGCSAGRRILASKDSQRGLEDDGLRYAGIVSTDRGLMLFKECSSFGTPKPDDVVPLTTATKPWPRLRAPRKKIAP</sequence>
<dbReference type="EMBL" id="LUUB01000022">
    <property type="protein sequence ID" value="OAF15466.1"/>
    <property type="molecule type" value="Genomic_DNA"/>
</dbReference>
<organism evidence="2 3">
    <name type="scientific">Bradyrhizobium centrolobii</name>
    <dbReference type="NCBI Taxonomy" id="1505087"/>
    <lineage>
        <taxon>Bacteria</taxon>
        <taxon>Pseudomonadati</taxon>
        <taxon>Pseudomonadota</taxon>
        <taxon>Alphaproteobacteria</taxon>
        <taxon>Hyphomicrobiales</taxon>
        <taxon>Nitrobacteraceae</taxon>
        <taxon>Bradyrhizobium</taxon>
    </lineage>
</organism>
<name>A0A176Z6V6_9BRAD</name>
<reference evidence="2 3" key="1">
    <citation type="submission" date="2016-03" db="EMBL/GenBank/DDBJ databases">
        <title>Draft Genome Sequence of the Strain BR 10245 (Bradyrhizobium sp.) isolated from nodules of Centrolobium paraense.</title>
        <authorList>
            <person name="Simoes-Araujo J.L.Sr."/>
            <person name="Barauna A.C."/>
            <person name="Silva K."/>
            <person name="Zilli J.E."/>
        </authorList>
    </citation>
    <scope>NUCLEOTIDE SEQUENCE [LARGE SCALE GENOMIC DNA]</scope>
    <source>
        <strain evidence="2 3">BR 10245</strain>
    </source>
</reference>
<evidence type="ECO:0000313" key="2">
    <source>
        <dbReference type="EMBL" id="OAF15466.1"/>
    </source>
</evidence>
<comment type="caution">
    <text evidence="2">The sequence shown here is derived from an EMBL/GenBank/DDBJ whole genome shotgun (WGS) entry which is preliminary data.</text>
</comment>
<dbReference type="Proteomes" id="UP000076959">
    <property type="component" value="Unassembled WGS sequence"/>
</dbReference>
<keyword evidence="3" id="KW-1185">Reference proteome</keyword>
<dbReference type="AlphaFoldDB" id="A0A176Z6V6"/>
<evidence type="ECO:0000313" key="3">
    <source>
        <dbReference type="Proteomes" id="UP000076959"/>
    </source>
</evidence>
<evidence type="ECO:0000256" key="1">
    <source>
        <dbReference type="SAM" id="MobiDB-lite"/>
    </source>
</evidence>
<feature type="region of interest" description="Disordered" evidence="1">
    <location>
        <begin position="71"/>
        <end position="96"/>
    </location>
</feature>
<proteinExistence type="predicted"/>
<protein>
    <submittedName>
        <fullName evidence="2">Uncharacterized protein</fullName>
    </submittedName>
</protein>